<gene>
    <name evidence="2" type="ORF">J43TS3_30770</name>
</gene>
<keyword evidence="3" id="KW-1185">Reference proteome</keyword>
<accession>A0A920C700</accession>
<dbReference type="Pfam" id="PF24124">
    <property type="entry name" value="YphA"/>
    <property type="match status" value="1"/>
</dbReference>
<reference evidence="2" key="1">
    <citation type="submission" date="2021-03" db="EMBL/GenBank/DDBJ databases">
        <title>Antimicrobial resistance genes in bacteria isolated from Japanese honey, and their potential for conferring macrolide and lincosamide resistance in the American foulbrood pathogen Paenibacillus larvae.</title>
        <authorList>
            <person name="Okamoto M."/>
            <person name="Kumagai M."/>
            <person name="Kanamori H."/>
            <person name="Takamatsu D."/>
        </authorList>
    </citation>
    <scope>NUCLEOTIDE SEQUENCE</scope>
    <source>
        <strain evidence="2">J43TS3</strain>
    </source>
</reference>
<dbReference type="EMBL" id="BORP01000007">
    <property type="protein sequence ID" value="GIO28466.1"/>
    <property type="molecule type" value="Genomic_DNA"/>
</dbReference>
<protein>
    <submittedName>
        <fullName evidence="2">Uncharacterized protein</fullName>
    </submittedName>
</protein>
<feature type="transmembrane region" description="Helical" evidence="1">
    <location>
        <begin position="25"/>
        <end position="42"/>
    </location>
</feature>
<dbReference type="Proteomes" id="UP000676917">
    <property type="component" value="Unassembled WGS sequence"/>
</dbReference>
<sequence length="168" mass="18819">MMAVWILLTLTFSNLYISVYNVEVSMAYVCVFLGSILYIKSLKPLSYHLFSAMTIMIGYSSILIWESIAPVWLFMPRLIIIPVLCVLLTLVLTKGLSSRLAISTLGLCGGELLYCILLTNLSMPDIVGELLFLDTLLIVLLLLGSIEIYQIGKNKFFLYLSKVIPKGR</sequence>
<feature type="transmembrane region" description="Helical" evidence="1">
    <location>
        <begin position="74"/>
        <end position="93"/>
    </location>
</feature>
<name>A0A920C700_9BACI</name>
<keyword evidence="1" id="KW-1133">Transmembrane helix</keyword>
<evidence type="ECO:0000256" key="1">
    <source>
        <dbReference type="SAM" id="Phobius"/>
    </source>
</evidence>
<comment type="caution">
    <text evidence="2">The sequence shown here is derived from an EMBL/GenBank/DDBJ whole genome shotgun (WGS) entry which is preliminary data.</text>
</comment>
<feature type="transmembrane region" description="Helical" evidence="1">
    <location>
        <begin position="131"/>
        <end position="152"/>
    </location>
</feature>
<keyword evidence="1" id="KW-0472">Membrane</keyword>
<organism evidence="2 3">
    <name type="scientific">Ornithinibacillus bavariensis</name>
    <dbReference type="NCBI Taxonomy" id="545502"/>
    <lineage>
        <taxon>Bacteria</taxon>
        <taxon>Bacillati</taxon>
        <taxon>Bacillota</taxon>
        <taxon>Bacilli</taxon>
        <taxon>Bacillales</taxon>
        <taxon>Bacillaceae</taxon>
        <taxon>Ornithinibacillus</taxon>
    </lineage>
</organism>
<feature type="transmembrane region" description="Helical" evidence="1">
    <location>
        <begin position="100"/>
        <end position="119"/>
    </location>
</feature>
<feature type="transmembrane region" description="Helical" evidence="1">
    <location>
        <begin position="49"/>
        <end position="68"/>
    </location>
</feature>
<evidence type="ECO:0000313" key="2">
    <source>
        <dbReference type="EMBL" id="GIO28466.1"/>
    </source>
</evidence>
<dbReference type="InterPro" id="IPR014617">
    <property type="entry name" value="YphA_Bacsu"/>
</dbReference>
<evidence type="ECO:0000313" key="3">
    <source>
        <dbReference type="Proteomes" id="UP000676917"/>
    </source>
</evidence>
<proteinExistence type="predicted"/>
<keyword evidence="1" id="KW-0812">Transmembrane</keyword>
<dbReference type="AlphaFoldDB" id="A0A920C700"/>